<dbReference type="AlphaFoldDB" id="Q7VJH7"/>
<dbReference type="Proteomes" id="UP000002495">
    <property type="component" value="Chromosome"/>
</dbReference>
<sequence>MNTQRKEITRIYAIVGNDNREFYAYSSEELRDVDFIRIAQDESKKCSNWQGVINTASSAEAFLNEHCDDGIIVYKRVENILVTTITELCPFCENEVELQPFLRFQSCPACSKIIIPCSLCVTKDCSYCPLVQQNSFCAELSIFDEDDENHIKIYTENFESSLSAENYLLSQMQKVLNKHLALNLNDDDWSDEAYNDKKTQIAYWLNDNLRAARVIGSNGALVKRFDFHEETLS</sequence>
<dbReference type="RefSeq" id="WP_011115110.1">
    <property type="nucleotide sequence ID" value="NC_004917.1"/>
</dbReference>
<dbReference type="OrthoDB" id="5368707at2"/>
<keyword evidence="2" id="KW-1185">Reference proteome</keyword>
<proteinExistence type="predicted"/>
<dbReference type="STRING" id="235279.HH_0266"/>
<dbReference type="EMBL" id="AE017125">
    <property type="protein sequence ID" value="AAP76863.1"/>
    <property type="molecule type" value="Genomic_DNA"/>
</dbReference>
<reference evidence="1 2" key="1">
    <citation type="journal article" date="2003" name="Proc. Natl. Acad. Sci. U.S.A.">
        <title>The complete genome sequence of the carcinogenic bacterium Helicobacter hepaticus.</title>
        <authorList>
            <person name="Suerbaum S."/>
            <person name="Josenhans C."/>
            <person name="Sterzenbach T."/>
            <person name="Drescher B."/>
            <person name="Brandt P."/>
            <person name="Bell M."/>
            <person name="Droege M."/>
            <person name="Fartmann B."/>
            <person name="Fischer H.-P."/>
            <person name="Ge Z."/>
            <person name="Hoerster A."/>
            <person name="Holland R."/>
            <person name="Klein K."/>
            <person name="Koenig J."/>
            <person name="Macko L."/>
            <person name="Mendz G.L."/>
            <person name="Nyakatura G."/>
            <person name="Schauer D.B."/>
            <person name="Shen Z."/>
            <person name="Weber J."/>
            <person name="Frosch M."/>
            <person name="Fox J.G."/>
        </authorList>
    </citation>
    <scope>NUCLEOTIDE SEQUENCE [LARGE SCALE GENOMIC DNA]</scope>
    <source>
        <strain evidence="2">ATCC 51449 / 3B1</strain>
    </source>
</reference>
<dbReference type="KEGG" id="hhe:HH_0266"/>
<protein>
    <submittedName>
        <fullName evidence="1">Uncharacterized protein</fullName>
    </submittedName>
</protein>
<organism evidence="1 2">
    <name type="scientific">Helicobacter hepaticus (strain ATCC 51449 / 3B1)</name>
    <dbReference type="NCBI Taxonomy" id="235279"/>
    <lineage>
        <taxon>Bacteria</taxon>
        <taxon>Pseudomonadati</taxon>
        <taxon>Campylobacterota</taxon>
        <taxon>Epsilonproteobacteria</taxon>
        <taxon>Campylobacterales</taxon>
        <taxon>Helicobacteraceae</taxon>
        <taxon>Helicobacter</taxon>
    </lineage>
</organism>
<evidence type="ECO:0000313" key="2">
    <source>
        <dbReference type="Proteomes" id="UP000002495"/>
    </source>
</evidence>
<evidence type="ECO:0000313" key="1">
    <source>
        <dbReference type="EMBL" id="AAP76863.1"/>
    </source>
</evidence>
<gene>
    <name evidence="1" type="ordered locus">HH_0266</name>
</gene>
<dbReference type="HOGENOM" id="CLU_1188648_0_0_7"/>
<name>Q7VJH7_HELHP</name>
<accession>Q7VJH7</accession>